<organism evidence="3 4">
    <name type="scientific">Heligmosomoides polygyrus</name>
    <name type="common">Parasitic roundworm</name>
    <dbReference type="NCBI Taxonomy" id="6339"/>
    <lineage>
        <taxon>Eukaryota</taxon>
        <taxon>Metazoa</taxon>
        <taxon>Ecdysozoa</taxon>
        <taxon>Nematoda</taxon>
        <taxon>Chromadorea</taxon>
        <taxon>Rhabditida</taxon>
        <taxon>Rhabditina</taxon>
        <taxon>Rhabditomorpha</taxon>
        <taxon>Strongyloidea</taxon>
        <taxon>Heligmosomidae</taxon>
        <taxon>Heligmosomoides</taxon>
    </lineage>
</organism>
<evidence type="ECO:0000256" key="2">
    <source>
        <dbReference type="SAM" id="MobiDB-lite"/>
    </source>
</evidence>
<feature type="region of interest" description="Disordered" evidence="2">
    <location>
        <begin position="716"/>
        <end position="780"/>
    </location>
</feature>
<evidence type="ECO:0000313" key="3">
    <source>
        <dbReference type="Proteomes" id="UP000050761"/>
    </source>
</evidence>
<feature type="coiled-coil region" evidence="1">
    <location>
        <begin position="344"/>
        <end position="371"/>
    </location>
</feature>
<dbReference type="Proteomes" id="UP000050761">
    <property type="component" value="Unassembled WGS sequence"/>
</dbReference>
<evidence type="ECO:0000313" key="4">
    <source>
        <dbReference type="WBParaSite" id="HPBE_0001760001-mRNA-1"/>
    </source>
</evidence>
<protein>
    <submittedName>
        <fullName evidence="4">Titin</fullName>
    </submittedName>
</protein>
<feature type="compositionally biased region" description="Basic and acidic residues" evidence="2">
    <location>
        <begin position="553"/>
        <end position="572"/>
    </location>
</feature>
<keyword evidence="1" id="KW-0175">Coiled coil</keyword>
<feature type="compositionally biased region" description="Low complexity" evidence="2">
    <location>
        <begin position="573"/>
        <end position="616"/>
    </location>
</feature>
<feature type="compositionally biased region" description="Low complexity" evidence="2">
    <location>
        <begin position="626"/>
        <end position="636"/>
    </location>
</feature>
<dbReference type="AlphaFoldDB" id="A0A183G765"/>
<feature type="compositionally biased region" description="Low complexity" evidence="2">
    <location>
        <begin position="727"/>
        <end position="742"/>
    </location>
</feature>
<sequence length="923" mass="102673">LVVVHPAEEEEEYVDMEHVDAEFEIEATVELVHPEPVPVPKEKPEAYREVTYTKDLSLMNEEENAEQLRIEQDEAAKAIKKRVIKDGMSEKAAAVGVSHFEEEYVNEEEMDAEFDVTYTKDLSLMTEEEKAEQLRIEQDQAAKAVKKKVVKDGASEKADASRVPQRVVPAEETVAFDESTALPDEEICELGLQQHEDETGTHEVNVVPTYVRPQTAKVVEESTSRFADKRVATDFAKKAVIQPTKLQTAAVQKVETKVAPETDKGHIRKPVEPPPSKKPNEKDALKKADEATAKEPTNKSAERKIQEPPKKTEPAPKAEPSKTTEKPSDALKTKVTEDKSGIRKSALNMAAEDAKKKLAADEEAARQKARRLGTVSSMLNRFKEPEIKEEPITYVAMVHWRRAQLNFSKFCLFRYKRSAYLAAKDVEGEKRPKKKYEVIKPAVDDSFDKQMEEIRAQMKTGSSKFESHLKDLSKGITISAEDVKKRAEDEKKKMIIDSVSGVFRMEDSTFSKADEEKARWKERREAETEKELAKIEADKRLKKKTVVEQPKAAPEKPAEPKRTVRKIIKDKAAAAPAAAVPTFATVPKPPSAATAPSTAKPPSSTSTTAAAKAAAPAKPPTPTPAAPSTVSSVSSARPLVAPTTPAEPKKLGTTAATAPTPSVKPTGMEKLNLPKNDAIINEDNYDLFEAATNVATRRRKSLAELQARKEQQAAARSVAEQNEVMTPVAKPGPKGDGAAATKIRNALGNATNVRKPDSPSPKPEVDKPSKRYATRRKTQEIVNESAEPKVRRDFIKKRKQLYKRNRFIRDPHDIDVLLGWDKENTFEKVPSEVLVRHFDTVITPFQMEQMFSQAAKDRISRPEQKKRKRAPASKVWISDLTVCGAFSSICYPALRSYCIALVKDIDKIYKASEIRDIIASVNV</sequence>
<evidence type="ECO:0000256" key="1">
    <source>
        <dbReference type="SAM" id="Coils"/>
    </source>
</evidence>
<feature type="region of interest" description="Disordered" evidence="2">
    <location>
        <begin position="510"/>
        <end position="670"/>
    </location>
</feature>
<keyword evidence="3" id="KW-1185">Reference proteome</keyword>
<feature type="compositionally biased region" description="Basic and acidic residues" evidence="2">
    <location>
        <begin position="254"/>
        <end position="271"/>
    </location>
</feature>
<dbReference type="WBParaSite" id="HPBE_0001760001-mRNA-1">
    <property type="protein sequence ID" value="HPBE_0001760001-mRNA-1"/>
    <property type="gene ID" value="HPBE_0001760001"/>
</dbReference>
<feature type="compositionally biased region" description="Basic and acidic residues" evidence="2">
    <location>
        <begin position="510"/>
        <end position="539"/>
    </location>
</feature>
<accession>A0A183G765</accession>
<name>A0A183G765_HELPZ</name>
<feature type="compositionally biased region" description="Basic and acidic residues" evidence="2">
    <location>
        <begin position="278"/>
        <end position="341"/>
    </location>
</feature>
<reference evidence="4" key="1">
    <citation type="submission" date="2019-09" db="UniProtKB">
        <authorList>
            <consortium name="WormBaseParasite"/>
        </authorList>
    </citation>
    <scope>IDENTIFICATION</scope>
</reference>
<feature type="region of interest" description="Disordered" evidence="2">
    <location>
        <begin position="246"/>
        <end position="344"/>
    </location>
</feature>
<proteinExistence type="predicted"/>